<protein>
    <recommendedName>
        <fullName evidence="4">tRNA (guanine(46)-N(7))-methyltransferase</fullName>
        <ecNumber evidence="4">2.1.1.33</ecNumber>
    </recommendedName>
</protein>
<dbReference type="PIRSF" id="PIRSF036428">
    <property type="entry name" value="CobL"/>
    <property type="match status" value="1"/>
</dbReference>
<evidence type="ECO:0000313" key="12">
    <source>
        <dbReference type="Proteomes" id="UP001525890"/>
    </source>
</evidence>
<evidence type="ECO:0000313" key="11">
    <source>
        <dbReference type="EMBL" id="MCT7969891.1"/>
    </source>
</evidence>
<keyword evidence="7" id="KW-0808">Transferase</keyword>
<dbReference type="InterPro" id="IPR050714">
    <property type="entry name" value="Cobalamin_biosynth_MTase"/>
</dbReference>
<dbReference type="Pfam" id="PF02390">
    <property type="entry name" value="Methyltransf_4"/>
    <property type="match status" value="1"/>
</dbReference>
<dbReference type="Gene3D" id="3.40.50.150">
    <property type="entry name" value="Vaccinia Virus protein VP39"/>
    <property type="match status" value="1"/>
</dbReference>
<comment type="catalytic activity">
    <reaction evidence="1">
        <text>guanosine(46) in tRNA + S-adenosyl-L-methionine = N(7)-methylguanosine(46) in tRNA + S-adenosyl-L-homocysteine</text>
        <dbReference type="Rhea" id="RHEA:42708"/>
        <dbReference type="Rhea" id="RHEA-COMP:10188"/>
        <dbReference type="Rhea" id="RHEA-COMP:10189"/>
        <dbReference type="ChEBI" id="CHEBI:57856"/>
        <dbReference type="ChEBI" id="CHEBI:59789"/>
        <dbReference type="ChEBI" id="CHEBI:74269"/>
        <dbReference type="ChEBI" id="CHEBI:74480"/>
        <dbReference type="EC" id="2.1.1.33"/>
    </reaction>
</comment>
<sequence length="430" mass="47385">MIHVIGIGLDGVAGLTEPVRQIIESANLLVGSDRHLSYFPLHPAERLVIEDIGLTLKTLCRQLIRWNSSSLESPATPTLVVLTSGDPLFFGLGQLLLAELPADQIDFHPHLSCIQLAFSRIKVPWQDARIVTAHGRTLDELLTVLREGASKIAILTNGQNSPSTIARLLLSLDLPSRYDFWVCENLGGSDERIQIFPVQQSDDIIALESQTFSSLNVVVLVRQLGHLPERLEIQNLPTFGLPDSTFLTFSDRPGLMTKREIRILILGELGLQSGQIVWDIGAGTGSVSIEMGRLFPKSQIYAIEKTSAGISLIEQNCQRLHVRNVISIHGSAPDILDRLPVPHRIFIGGTGGQLRTILGFCGGQLAKGGTMAIALATLEHLNEALNWVNERQWDYRILQANLSRSVPIAHLTRFFPLNPVTILTINKPEF</sequence>
<dbReference type="EC" id="2.1.1.33" evidence="4"/>
<keyword evidence="12" id="KW-1185">Reference proteome</keyword>
<dbReference type="SUPFAM" id="SSF53790">
    <property type="entry name" value="Tetrapyrrole methylase"/>
    <property type="match status" value="1"/>
</dbReference>
<dbReference type="InterPro" id="IPR029063">
    <property type="entry name" value="SAM-dependent_MTases_sf"/>
</dbReference>
<dbReference type="InterPro" id="IPR014008">
    <property type="entry name" value="Cbl_synth_MTase_CbiT"/>
</dbReference>
<evidence type="ECO:0000256" key="7">
    <source>
        <dbReference type="ARBA" id="ARBA00022679"/>
    </source>
</evidence>
<evidence type="ECO:0000256" key="9">
    <source>
        <dbReference type="ARBA" id="ARBA00022694"/>
    </source>
</evidence>
<dbReference type="NCBIfam" id="TIGR02469">
    <property type="entry name" value="CbiT"/>
    <property type="match status" value="1"/>
</dbReference>
<evidence type="ECO:0000259" key="10">
    <source>
        <dbReference type="Pfam" id="PF00590"/>
    </source>
</evidence>
<proteinExistence type="predicted"/>
<dbReference type="CDD" id="cd11644">
    <property type="entry name" value="Precorrin-6Y-MT"/>
    <property type="match status" value="1"/>
</dbReference>
<evidence type="ECO:0000256" key="6">
    <source>
        <dbReference type="ARBA" id="ARBA00022603"/>
    </source>
</evidence>
<reference evidence="11 12" key="1">
    <citation type="journal article" date="2022" name="Front. Microbiol.">
        <title>High genomic differentiation and limited gene flow indicate recent cryptic speciation within the genus Laspinema (cyanobacteria).</title>
        <authorList>
            <person name="Stanojkovic A."/>
            <person name="Skoupy S."/>
            <person name="Skaloud P."/>
            <person name="Dvorak P."/>
        </authorList>
    </citation>
    <scope>NUCLEOTIDE SEQUENCE [LARGE SCALE GENOMIC DNA]</scope>
    <source>
        <strain evidence="11 12">D2a</strain>
    </source>
</reference>
<accession>A0ABT2N2D9</accession>
<evidence type="ECO:0000256" key="8">
    <source>
        <dbReference type="ARBA" id="ARBA00022691"/>
    </source>
</evidence>
<dbReference type="CDD" id="cd02440">
    <property type="entry name" value="AdoMet_MTases"/>
    <property type="match status" value="1"/>
</dbReference>
<dbReference type="SUPFAM" id="SSF53335">
    <property type="entry name" value="S-adenosyl-L-methionine-dependent methyltransferases"/>
    <property type="match status" value="1"/>
</dbReference>
<dbReference type="NCBIfam" id="TIGR02467">
    <property type="entry name" value="CbiE"/>
    <property type="match status" value="1"/>
</dbReference>
<feature type="domain" description="Tetrapyrrole methylase" evidence="10">
    <location>
        <begin position="1"/>
        <end position="199"/>
    </location>
</feature>
<dbReference type="InterPro" id="IPR003358">
    <property type="entry name" value="tRNA_(Gua-N-7)_MeTrfase_Trmb"/>
</dbReference>
<dbReference type="EMBL" id="JAMXFF010000063">
    <property type="protein sequence ID" value="MCT7969891.1"/>
    <property type="molecule type" value="Genomic_DNA"/>
</dbReference>
<evidence type="ECO:0000256" key="3">
    <source>
        <dbReference type="ARBA" id="ARBA00004953"/>
    </source>
</evidence>
<keyword evidence="6" id="KW-0489">Methyltransferase</keyword>
<dbReference type="PANTHER" id="PTHR43182:SF1">
    <property type="entry name" value="COBALT-PRECORRIN-7 C(5)-METHYLTRANSFERASE"/>
    <property type="match status" value="1"/>
</dbReference>
<gene>
    <name evidence="11" type="primary">cbiE</name>
    <name evidence="11" type="ORF">NG799_26600</name>
</gene>
<dbReference type="InterPro" id="IPR000878">
    <property type="entry name" value="4pyrrol_Mease"/>
</dbReference>
<dbReference type="InterPro" id="IPR014776">
    <property type="entry name" value="4pyrrole_Mease_sub2"/>
</dbReference>
<evidence type="ECO:0000256" key="2">
    <source>
        <dbReference type="ARBA" id="ARBA00003015"/>
    </source>
</evidence>
<dbReference type="RefSeq" id="WP_368009331.1">
    <property type="nucleotide sequence ID" value="NZ_JAMXFF010000063.1"/>
</dbReference>
<evidence type="ECO:0000256" key="1">
    <source>
        <dbReference type="ARBA" id="ARBA00000142"/>
    </source>
</evidence>
<dbReference type="Gene3D" id="3.40.1010.10">
    <property type="entry name" value="Cobalt-precorrin-4 Transmethylase, Domain 1"/>
    <property type="match status" value="1"/>
</dbReference>
<keyword evidence="8" id="KW-0949">S-adenosyl-L-methionine</keyword>
<dbReference type="InterPro" id="IPR006365">
    <property type="entry name" value="Cbl_synth_CobL"/>
</dbReference>
<evidence type="ECO:0000256" key="4">
    <source>
        <dbReference type="ARBA" id="ARBA00011977"/>
    </source>
</evidence>
<keyword evidence="5" id="KW-0169">Cobalamin biosynthesis</keyword>
<keyword evidence="9" id="KW-0819">tRNA processing</keyword>
<dbReference type="InterPro" id="IPR035996">
    <property type="entry name" value="4pyrrol_Methylase_sf"/>
</dbReference>
<name>A0ABT2N2D9_9CYAN</name>
<dbReference type="Gene3D" id="3.30.950.10">
    <property type="entry name" value="Methyltransferase, Cobalt-precorrin-4 Transmethylase, Domain 2"/>
    <property type="match status" value="1"/>
</dbReference>
<dbReference type="PANTHER" id="PTHR43182">
    <property type="entry name" value="COBALT-PRECORRIN-6B C(15)-METHYLTRANSFERASE (DECARBOXYLATING)"/>
    <property type="match status" value="1"/>
</dbReference>
<comment type="pathway">
    <text evidence="3">Cofactor biosynthesis; adenosylcobalamin biosynthesis.</text>
</comment>
<comment type="caution">
    <text evidence="11">The sequence shown here is derived from an EMBL/GenBank/DDBJ whole genome shotgun (WGS) entry which is preliminary data.</text>
</comment>
<organism evidence="11 12">
    <name type="scientific">Laspinema palackyanum D2a</name>
    <dbReference type="NCBI Taxonomy" id="2953684"/>
    <lineage>
        <taxon>Bacteria</taxon>
        <taxon>Bacillati</taxon>
        <taxon>Cyanobacteriota</taxon>
        <taxon>Cyanophyceae</taxon>
        <taxon>Oscillatoriophycideae</taxon>
        <taxon>Oscillatoriales</taxon>
        <taxon>Laspinemataceae</taxon>
        <taxon>Laspinema</taxon>
        <taxon>Laspinema palackyanum</taxon>
    </lineage>
</organism>
<dbReference type="InterPro" id="IPR012818">
    <property type="entry name" value="CbiE"/>
</dbReference>
<evidence type="ECO:0000256" key="5">
    <source>
        <dbReference type="ARBA" id="ARBA00022573"/>
    </source>
</evidence>
<comment type="function">
    <text evidence="2">Catalyzes the formation of N(7)-methylguanine at position 46 (m7G46) in tRNA.</text>
</comment>
<dbReference type="InterPro" id="IPR014777">
    <property type="entry name" value="4pyrrole_Mease_sub1"/>
</dbReference>
<dbReference type="Proteomes" id="UP001525890">
    <property type="component" value="Unassembled WGS sequence"/>
</dbReference>
<dbReference type="Pfam" id="PF00590">
    <property type="entry name" value="TP_methylase"/>
    <property type="match status" value="1"/>
</dbReference>